<organism evidence="1 2">
    <name type="scientific">Aspergillus tanneri</name>
    <dbReference type="NCBI Taxonomy" id="1220188"/>
    <lineage>
        <taxon>Eukaryota</taxon>
        <taxon>Fungi</taxon>
        <taxon>Dikarya</taxon>
        <taxon>Ascomycota</taxon>
        <taxon>Pezizomycotina</taxon>
        <taxon>Eurotiomycetes</taxon>
        <taxon>Eurotiomycetidae</taxon>
        <taxon>Eurotiales</taxon>
        <taxon>Aspergillaceae</taxon>
        <taxon>Aspergillus</taxon>
        <taxon>Aspergillus subgen. Circumdati</taxon>
    </lineage>
</organism>
<name>A0A4S3JIV5_9EURO</name>
<dbReference type="Proteomes" id="UP000308092">
    <property type="component" value="Unassembled WGS sequence"/>
</dbReference>
<accession>A0A4S3JIV5</accession>
<dbReference type="EMBL" id="SOSA01000203">
    <property type="protein sequence ID" value="THC94517.1"/>
    <property type="molecule type" value="Genomic_DNA"/>
</dbReference>
<evidence type="ECO:0000313" key="1">
    <source>
        <dbReference type="EMBL" id="THC94517.1"/>
    </source>
</evidence>
<gene>
    <name evidence="1" type="ORF">EYZ11_005999</name>
</gene>
<sequence length="41" mass="4665">MCYDKLANPTIVNQRWYSTGAYLEEFLDGPFSCVLYKITGG</sequence>
<reference evidence="1 2" key="1">
    <citation type="submission" date="2019-03" db="EMBL/GenBank/DDBJ databases">
        <title>The genome sequence of a newly discovered highly antifungal drug resistant Aspergillus species, Aspergillus tanneri NIH 1004.</title>
        <authorList>
            <person name="Mounaud S."/>
            <person name="Singh I."/>
            <person name="Joardar V."/>
            <person name="Pakala S."/>
            <person name="Pakala S."/>
            <person name="Venepally P."/>
            <person name="Hoover J."/>
            <person name="Nierman W."/>
            <person name="Chung J."/>
            <person name="Losada L."/>
        </authorList>
    </citation>
    <scope>NUCLEOTIDE SEQUENCE [LARGE SCALE GENOMIC DNA]</scope>
    <source>
        <strain evidence="1 2">NIH1004</strain>
    </source>
</reference>
<keyword evidence="2" id="KW-1185">Reference proteome</keyword>
<proteinExistence type="predicted"/>
<dbReference type="VEuPathDB" id="FungiDB:EYZ11_005999"/>
<evidence type="ECO:0000313" key="2">
    <source>
        <dbReference type="Proteomes" id="UP000308092"/>
    </source>
</evidence>
<comment type="caution">
    <text evidence="1">The sequence shown here is derived from an EMBL/GenBank/DDBJ whole genome shotgun (WGS) entry which is preliminary data.</text>
</comment>
<protein>
    <submittedName>
        <fullName evidence="1">Uncharacterized protein</fullName>
    </submittedName>
</protein>
<dbReference type="AlphaFoldDB" id="A0A4S3JIV5"/>